<evidence type="ECO:0000259" key="6">
    <source>
        <dbReference type="Pfam" id="PF00394"/>
    </source>
</evidence>
<gene>
    <name evidence="9" type="ORF">VCS650_LOCUS40852</name>
</gene>
<evidence type="ECO:0000256" key="2">
    <source>
        <dbReference type="ARBA" id="ARBA00022723"/>
    </source>
</evidence>
<feature type="domain" description="Plastocyanin-like" evidence="8">
    <location>
        <begin position="49"/>
        <end position="153"/>
    </location>
</feature>
<dbReference type="AlphaFoldDB" id="A0A815RDD2"/>
<name>A0A815RDD2_9BILA</name>
<dbReference type="InterPro" id="IPR002355">
    <property type="entry name" value="Cu_oxidase_Cu_BS"/>
</dbReference>
<dbReference type="Proteomes" id="UP000663891">
    <property type="component" value="Unassembled WGS sequence"/>
</dbReference>
<dbReference type="Pfam" id="PF07731">
    <property type="entry name" value="Cu-oxidase_2"/>
    <property type="match status" value="1"/>
</dbReference>
<comment type="similarity">
    <text evidence="1">Belongs to the multicopper oxidase family.</text>
</comment>
<dbReference type="InterPro" id="IPR045087">
    <property type="entry name" value="Cu-oxidase_fam"/>
</dbReference>
<feature type="domain" description="Plastocyanin-like" evidence="6">
    <location>
        <begin position="165"/>
        <end position="338"/>
    </location>
</feature>
<dbReference type="PANTHER" id="PTHR11709:SF394">
    <property type="entry name" value="FI03373P-RELATED"/>
    <property type="match status" value="1"/>
</dbReference>
<dbReference type="SUPFAM" id="SSF49503">
    <property type="entry name" value="Cupredoxins"/>
    <property type="match status" value="3"/>
</dbReference>
<dbReference type="EMBL" id="CAJNON010001614">
    <property type="protein sequence ID" value="CAF1475266.1"/>
    <property type="molecule type" value="Genomic_DNA"/>
</dbReference>
<sequence>MMFIHVITLFFLCCDNRLIQSALVEYNFIIRSIPSNPDGYPRPVVIMHHANSTWDIDRPFPCPLIRATLGDQLRIQVTNMLRAQSTAIHFHGLHMLNNPWADGTVHITQCPIYPFETFIYEFNITQTGTFWYHSHNAQQYADGLLGPIIIDHDTIEQQYNYESYDYVIMLQEWYHETWPDLMTAYQGPYGAYRGSKPIFPWPPTSFLINGHGQFDCRISDCSENTTWRDTCGDRHLAQCIPLRSPFLGPCDANAHDIDEFFCPSGKQIRLRLINAASGIPFRFWIDQHNLTIVARDGIEILPIIVPHLHIAIGQRLDLIINCSQDPTVKYTIYAASRNSYQSPCNITGPTPTMWTWALLVYSKVQIDKRAIQLPAEPILSADDPFFEYVYLKPAKPRFAPTAIRRVTLAFNVLYNNRTHIDSLEEWVVNGITFEPPKEPVLHGNYFDGTFQNCIANERLGRVNNTYATHIQHFEYGQTYEILMINNDPQLHPWHLHGYTVDFIAAGKIPYIEPVTCNRTRRDTNGFNYDSILPALNSTPSVLSVGDSFNIPRESYVVFRFTANNPGPWFLHCHMEWHIWPGMAVVLSVERNGRYEGLIHSPPENFPICGKRKIMHPKLSSPVVSSSVISAPVIYIRIFIIIQTLRTLFLL</sequence>
<evidence type="ECO:0000259" key="8">
    <source>
        <dbReference type="Pfam" id="PF07732"/>
    </source>
</evidence>
<proteinExistence type="inferred from homology"/>
<dbReference type="Gene3D" id="2.60.40.420">
    <property type="entry name" value="Cupredoxins - blue copper proteins"/>
    <property type="match status" value="3"/>
</dbReference>
<reference evidence="9" key="1">
    <citation type="submission" date="2021-02" db="EMBL/GenBank/DDBJ databases">
        <authorList>
            <person name="Nowell W R."/>
        </authorList>
    </citation>
    <scope>NUCLEOTIDE SEQUENCE</scope>
</reference>
<dbReference type="InterPro" id="IPR001117">
    <property type="entry name" value="Cu-oxidase_2nd"/>
</dbReference>
<dbReference type="PROSITE" id="PS00080">
    <property type="entry name" value="MULTICOPPER_OXIDASE2"/>
    <property type="match status" value="1"/>
</dbReference>
<keyword evidence="5" id="KW-0732">Signal</keyword>
<dbReference type="InterPro" id="IPR011707">
    <property type="entry name" value="Cu-oxidase-like_N"/>
</dbReference>
<evidence type="ECO:0000256" key="1">
    <source>
        <dbReference type="ARBA" id="ARBA00010609"/>
    </source>
</evidence>
<dbReference type="Pfam" id="PF00394">
    <property type="entry name" value="Cu-oxidase"/>
    <property type="match status" value="1"/>
</dbReference>
<dbReference type="InterPro" id="IPR033138">
    <property type="entry name" value="Cu_oxidase_CS"/>
</dbReference>
<protein>
    <submittedName>
        <fullName evidence="9">Uncharacterized protein</fullName>
    </submittedName>
</protein>
<dbReference type="CDD" id="cd04205">
    <property type="entry name" value="CuRO_2_LCC_like"/>
    <property type="match status" value="1"/>
</dbReference>
<evidence type="ECO:0000256" key="4">
    <source>
        <dbReference type="ARBA" id="ARBA00023008"/>
    </source>
</evidence>
<evidence type="ECO:0000313" key="9">
    <source>
        <dbReference type="EMBL" id="CAF1475266.1"/>
    </source>
</evidence>
<keyword evidence="3" id="KW-0560">Oxidoreductase</keyword>
<dbReference type="InterPro" id="IPR008972">
    <property type="entry name" value="Cupredoxin"/>
</dbReference>
<accession>A0A815RDD2</accession>
<organism evidence="9 10">
    <name type="scientific">Adineta steineri</name>
    <dbReference type="NCBI Taxonomy" id="433720"/>
    <lineage>
        <taxon>Eukaryota</taxon>
        <taxon>Metazoa</taxon>
        <taxon>Spiralia</taxon>
        <taxon>Gnathifera</taxon>
        <taxon>Rotifera</taxon>
        <taxon>Eurotatoria</taxon>
        <taxon>Bdelloidea</taxon>
        <taxon>Adinetida</taxon>
        <taxon>Adinetidae</taxon>
        <taxon>Adineta</taxon>
    </lineage>
</organism>
<dbReference type="GO" id="GO:0005507">
    <property type="term" value="F:copper ion binding"/>
    <property type="evidence" value="ECO:0007669"/>
    <property type="project" value="InterPro"/>
</dbReference>
<evidence type="ECO:0000259" key="7">
    <source>
        <dbReference type="Pfam" id="PF07731"/>
    </source>
</evidence>
<evidence type="ECO:0000256" key="3">
    <source>
        <dbReference type="ARBA" id="ARBA00023002"/>
    </source>
</evidence>
<evidence type="ECO:0000313" key="10">
    <source>
        <dbReference type="Proteomes" id="UP000663891"/>
    </source>
</evidence>
<keyword evidence="4" id="KW-0186">Copper</keyword>
<dbReference type="GO" id="GO:0016491">
    <property type="term" value="F:oxidoreductase activity"/>
    <property type="evidence" value="ECO:0007669"/>
    <property type="project" value="UniProtKB-KW"/>
</dbReference>
<feature type="chain" id="PRO_5032343390" evidence="5">
    <location>
        <begin position="22"/>
        <end position="650"/>
    </location>
</feature>
<dbReference type="PANTHER" id="PTHR11709">
    <property type="entry name" value="MULTI-COPPER OXIDASE"/>
    <property type="match status" value="1"/>
</dbReference>
<dbReference type="InterPro" id="IPR011706">
    <property type="entry name" value="Cu-oxidase_C"/>
</dbReference>
<dbReference type="OrthoDB" id="2121828at2759"/>
<keyword evidence="2" id="KW-0479">Metal-binding</keyword>
<feature type="signal peptide" evidence="5">
    <location>
        <begin position="1"/>
        <end position="21"/>
    </location>
</feature>
<dbReference type="Pfam" id="PF07732">
    <property type="entry name" value="Cu-oxidase_3"/>
    <property type="match status" value="1"/>
</dbReference>
<evidence type="ECO:0000256" key="5">
    <source>
        <dbReference type="SAM" id="SignalP"/>
    </source>
</evidence>
<dbReference type="PROSITE" id="PS00079">
    <property type="entry name" value="MULTICOPPER_OXIDASE1"/>
    <property type="match status" value="2"/>
</dbReference>
<comment type="caution">
    <text evidence="9">The sequence shown here is derived from an EMBL/GenBank/DDBJ whole genome shotgun (WGS) entry which is preliminary data.</text>
</comment>
<feature type="domain" description="Plastocyanin-like" evidence="7">
    <location>
        <begin position="444"/>
        <end position="589"/>
    </location>
</feature>